<evidence type="ECO:0000313" key="1">
    <source>
        <dbReference type="EMBL" id="MPL75993.1"/>
    </source>
</evidence>
<proteinExistence type="predicted"/>
<organism evidence="1">
    <name type="scientific">bioreactor metagenome</name>
    <dbReference type="NCBI Taxonomy" id="1076179"/>
    <lineage>
        <taxon>unclassified sequences</taxon>
        <taxon>metagenomes</taxon>
        <taxon>ecological metagenomes</taxon>
    </lineage>
</organism>
<gene>
    <name evidence="1" type="ORF">SDC9_21838</name>
</gene>
<accession>A0A644UAT9</accession>
<name>A0A644UAT9_9ZZZZ</name>
<reference evidence="1" key="1">
    <citation type="submission" date="2019-08" db="EMBL/GenBank/DDBJ databases">
        <authorList>
            <person name="Kucharzyk K."/>
            <person name="Murdoch R.W."/>
            <person name="Higgins S."/>
            <person name="Loffler F."/>
        </authorList>
    </citation>
    <scope>NUCLEOTIDE SEQUENCE</scope>
</reference>
<dbReference type="AlphaFoldDB" id="A0A644UAT9"/>
<dbReference type="EMBL" id="VSSQ01000093">
    <property type="protein sequence ID" value="MPL75993.1"/>
    <property type="molecule type" value="Genomic_DNA"/>
</dbReference>
<comment type="caution">
    <text evidence="1">The sequence shown here is derived from an EMBL/GenBank/DDBJ whole genome shotgun (WGS) entry which is preliminary data.</text>
</comment>
<protein>
    <submittedName>
        <fullName evidence="1">Uncharacterized protein</fullName>
    </submittedName>
</protein>
<sequence length="332" mass="37673">MKMKKFLFTITTLWLTQVLAAQTNATDYLKRAPGIPVNVCNVTGSVQDAFLNDVRNLSSVIHEDAANRSREAEEYMKSNEDRMKANMMKKSGMSDEDIMKLQSGKEMTDAEAQAMADKILQQQTNISLDEAKNLSKMSDAGKEAWAQGYAAEQMAVAQANPGQNKGDSETNMSMYELLSEQSTLRYKVTGMENQLRQRFIALDKDAETAKALLEADLKPFYTELNSINDGEGSTRADVEHAERVIKKIQEKQDAYCLKFTPRMLEFIEQCKESYTKALPDYDRLEEIQFQVTSLQTGTSLITTGKGMYSIQAVEQYLDYLDEAFRYKLYRID</sequence>